<dbReference type="Gene3D" id="3.50.30.30">
    <property type="match status" value="1"/>
</dbReference>
<evidence type="ECO:0000313" key="1">
    <source>
        <dbReference type="EMBL" id="HDR52452.1"/>
    </source>
</evidence>
<reference evidence="1" key="1">
    <citation type="journal article" date="2020" name="mSystems">
        <title>Genome- and Community-Level Interaction Insights into Carbon Utilization and Element Cycling Functions of Hydrothermarchaeota in Hydrothermal Sediment.</title>
        <authorList>
            <person name="Zhou Z."/>
            <person name="Liu Y."/>
            <person name="Xu W."/>
            <person name="Pan J."/>
            <person name="Luo Z.H."/>
            <person name="Li M."/>
        </authorList>
    </citation>
    <scope>NUCLEOTIDE SEQUENCE [LARGE SCALE GENOMIC DNA]</scope>
    <source>
        <strain evidence="1">SpSt-1217</strain>
    </source>
</reference>
<gene>
    <name evidence="1" type="ORF">ENN90_12675</name>
</gene>
<accession>A0A831LIN2</accession>
<protein>
    <submittedName>
        <fullName evidence="1">Uncharacterized protein</fullName>
    </submittedName>
</protein>
<sequence>MKNFLLSLFLLLLTPFILISQEKQEKVLETFHSISSHEILDFAKELSSEKYKGRLSGSPKYLQAAEWCASKFKEWGVQPANNGSYFQYFPNEYSKVFSEGSVTYSPETSQEIKLNFPEDYYPGSNSASGTVSGELVYVGHGITAPELGYDNYENVYVEGKIILMESGIPYSKNDTTLSDWTPYAYHRYKFRNAVKHGAAWLLYIGKMPEYRPFRSGHAIRFFRCITTTRAIHPKCSLLK</sequence>
<dbReference type="AlphaFoldDB" id="A0A831LIN2"/>
<dbReference type="EMBL" id="DSDK01000703">
    <property type="protein sequence ID" value="HDR52452.1"/>
    <property type="molecule type" value="Genomic_DNA"/>
</dbReference>
<dbReference type="Gene3D" id="3.40.630.10">
    <property type="entry name" value="Zn peptidases"/>
    <property type="match status" value="1"/>
</dbReference>
<dbReference type="SUPFAM" id="SSF52025">
    <property type="entry name" value="PA domain"/>
    <property type="match status" value="1"/>
</dbReference>
<dbReference type="Proteomes" id="UP000886047">
    <property type="component" value="Unassembled WGS sequence"/>
</dbReference>
<dbReference type="SUPFAM" id="SSF53187">
    <property type="entry name" value="Zn-dependent exopeptidases"/>
    <property type="match status" value="1"/>
</dbReference>
<organism evidence="1">
    <name type="scientific">Mariniphaga anaerophila</name>
    <dbReference type="NCBI Taxonomy" id="1484053"/>
    <lineage>
        <taxon>Bacteria</taxon>
        <taxon>Pseudomonadati</taxon>
        <taxon>Bacteroidota</taxon>
        <taxon>Bacteroidia</taxon>
        <taxon>Marinilabiliales</taxon>
        <taxon>Prolixibacteraceae</taxon>
        <taxon>Mariniphaga</taxon>
    </lineage>
</organism>
<comment type="caution">
    <text evidence="1">The sequence shown here is derived from an EMBL/GenBank/DDBJ whole genome shotgun (WGS) entry which is preliminary data.</text>
</comment>
<proteinExistence type="predicted"/>
<name>A0A831LIN2_9BACT</name>
<dbReference type="InterPro" id="IPR046450">
    <property type="entry name" value="PA_dom_sf"/>
</dbReference>